<evidence type="ECO:0000313" key="5">
    <source>
        <dbReference type="EMBL" id="KFV74339.1"/>
    </source>
</evidence>
<evidence type="ECO:0000256" key="4">
    <source>
        <dbReference type="PROSITE-ProRule" id="PRU01201"/>
    </source>
</evidence>
<dbReference type="EMBL" id="KL205772">
    <property type="protein sequence ID" value="KFV74339.1"/>
    <property type="molecule type" value="Genomic_DNA"/>
</dbReference>
<evidence type="ECO:0000256" key="3">
    <source>
        <dbReference type="ARBA" id="ARBA00023180"/>
    </source>
</evidence>
<evidence type="ECO:0000313" key="6">
    <source>
        <dbReference type="Proteomes" id="UP000053584"/>
    </source>
</evidence>
<dbReference type="PANTHER" id="PTHR45739:SF3">
    <property type="entry name" value="FRAS-RELATED EXTRACELLULAR MATRIX PROTEIN 1B PRECURSOR"/>
    <property type="match status" value="1"/>
</dbReference>
<accession>A0A093J5X6</accession>
<organism evidence="5 6">
    <name type="scientific">Struthio camelus australis</name>
    <dbReference type="NCBI Taxonomy" id="441894"/>
    <lineage>
        <taxon>Eukaryota</taxon>
        <taxon>Metazoa</taxon>
        <taxon>Chordata</taxon>
        <taxon>Craniata</taxon>
        <taxon>Vertebrata</taxon>
        <taxon>Euteleostomi</taxon>
        <taxon>Archelosauria</taxon>
        <taxon>Archosauria</taxon>
        <taxon>Dinosauria</taxon>
        <taxon>Saurischia</taxon>
        <taxon>Theropoda</taxon>
        <taxon>Coelurosauria</taxon>
        <taxon>Aves</taxon>
        <taxon>Palaeognathae</taxon>
        <taxon>Struthioniformes</taxon>
        <taxon>Struthionidae</taxon>
        <taxon>Struthio</taxon>
    </lineage>
</organism>
<keyword evidence="1" id="KW-0732">Signal</keyword>
<dbReference type="PANTHER" id="PTHR45739">
    <property type="entry name" value="MATRIX PROTEIN, PUTATIVE-RELATED"/>
    <property type="match status" value="1"/>
</dbReference>
<dbReference type="GO" id="GO:0009653">
    <property type="term" value="P:anatomical structure morphogenesis"/>
    <property type="evidence" value="ECO:0007669"/>
    <property type="project" value="TreeGrafter"/>
</dbReference>
<gene>
    <name evidence="5" type="ORF">N308_07980</name>
</gene>
<dbReference type="Proteomes" id="UP000053584">
    <property type="component" value="Unassembled WGS sequence"/>
</dbReference>
<keyword evidence="2" id="KW-0677">Repeat</keyword>
<dbReference type="Pfam" id="PF16184">
    <property type="entry name" value="Cadherin_3"/>
    <property type="match status" value="1"/>
</dbReference>
<evidence type="ECO:0000256" key="2">
    <source>
        <dbReference type="ARBA" id="ARBA00022737"/>
    </source>
</evidence>
<keyword evidence="3" id="KW-0325">Glycoprotein</keyword>
<keyword evidence="6" id="KW-1185">Reference proteome</keyword>
<dbReference type="InterPro" id="IPR039005">
    <property type="entry name" value="CSPG_rpt"/>
</dbReference>
<sequence>GDIVLLAKPVTLTEGDRVTLTTDVLMATDGTSKPEKLLYAVSVPPVHGQIEYINYPGVPISSYSQLDVVAQKVCDVHDNSHEASKDSFR</sequence>
<feature type="non-terminal residue" evidence="5">
    <location>
        <position position="1"/>
    </location>
</feature>
<name>A0A093J5X6_STRCA</name>
<dbReference type="PROSITE" id="PS51854">
    <property type="entry name" value="CSPG"/>
    <property type="match status" value="1"/>
</dbReference>
<feature type="non-terminal residue" evidence="5">
    <location>
        <position position="89"/>
    </location>
</feature>
<proteinExistence type="predicted"/>
<protein>
    <submittedName>
        <fullName evidence="5">FRAS1-related extracellular matrix protein 1</fullName>
    </submittedName>
</protein>
<reference evidence="5 6" key="1">
    <citation type="submission" date="2014-04" db="EMBL/GenBank/DDBJ databases">
        <title>Genome evolution of avian class.</title>
        <authorList>
            <person name="Zhang G."/>
            <person name="Li C."/>
        </authorList>
    </citation>
    <scope>NUCLEOTIDE SEQUENCE [LARGE SCALE GENOMIC DNA]</scope>
    <source>
        <strain evidence="5">BGI_N308</strain>
    </source>
</reference>
<dbReference type="AlphaFoldDB" id="A0A093J5X6"/>
<feature type="repeat" description="CSPG" evidence="4">
    <location>
        <begin position="1"/>
        <end position="89"/>
    </location>
</feature>
<evidence type="ECO:0000256" key="1">
    <source>
        <dbReference type="ARBA" id="ARBA00022729"/>
    </source>
</evidence>
<dbReference type="InterPro" id="IPR051561">
    <property type="entry name" value="FRAS1_ECM"/>
</dbReference>